<feature type="domain" description="HD" evidence="1">
    <location>
        <begin position="27"/>
        <end position="138"/>
    </location>
</feature>
<gene>
    <name evidence="3" type="ORF">SAMN02745704_01431</name>
</gene>
<name>A0A1T4WUV0_9BACT</name>
<sequence>MAPLQNVALVDFIHCLSRTMDLVSKAVVDHHVRVGYFAFRLATDAGFSSGVCRDLLVAGLLHDAGALSLTSRLDALQFEHDGTVHAEAGYRLLRPYPRLRRPAEYVRLHHTSYLDMREMSEVLPGAGILQLADRVDALIDRGGPLHMQIQSIRERIRLQAGRLLDPEHVDLFLSYAPEHTFWTEAERPQERLRSMASSQLPPEMLEPPEVLELSLLFSQIIDFRSRFTSTHSSGVAECATVLARMIGFDDQRLRLMRVAGNLHDLGKLAVPREILDKPGLLDEREWQIMRDHAMYTEQVLADLPGMERIARWAGDHHERLDGRGYPSGLGSDELSLGSRIVAVADVFTALSEDRPYRAGMQQSDVLNVMRDMAGTALDGDVVALLDRNHEEINGLRRAAQQRAARLFSGFDSEVL</sequence>
<organism evidence="3 4">
    <name type="scientific">Paucidesulfovibrio gracilis DSM 16080</name>
    <dbReference type="NCBI Taxonomy" id="1121449"/>
    <lineage>
        <taxon>Bacteria</taxon>
        <taxon>Pseudomonadati</taxon>
        <taxon>Thermodesulfobacteriota</taxon>
        <taxon>Desulfovibrionia</taxon>
        <taxon>Desulfovibrionales</taxon>
        <taxon>Desulfovibrionaceae</taxon>
        <taxon>Paucidesulfovibrio</taxon>
    </lineage>
</organism>
<proteinExistence type="predicted"/>
<dbReference type="InterPro" id="IPR037522">
    <property type="entry name" value="HD_GYP_dom"/>
</dbReference>
<dbReference type="InterPro" id="IPR052020">
    <property type="entry name" value="Cyclic_di-GMP/3'3'-cGAMP_PDE"/>
</dbReference>
<dbReference type="InterPro" id="IPR003607">
    <property type="entry name" value="HD/PDEase_dom"/>
</dbReference>
<dbReference type="PROSITE" id="PS51832">
    <property type="entry name" value="HD_GYP"/>
    <property type="match status" value="1"/>
</dbReference>
<dbReference type="PANTHER" id="PTHR45228:SF5">
    <property type="entry name" value="CYCLIC DI-GMP PHOSPHODIESTERASE VC_1348-RELATED"/>
    <property type="match status" value="1"/>
</dbReference>
<keyword evidence="4" id="KW-1185">Reference proteome</keyword>
<dbReference type="RefSeq" id="WP_078716998.1">
    <property type="nucleotide sequence ID" value="NZ_FUYC01000004.1"/>
</dbReference>
<dbReference type="PROSITE" id="PS51831">
    <property type="entry name" value="HD"/>
    <property type="match status" value="1"/>
</dbReference>
<dbReference type="Pfam" id="PF13487">
    <property type="entry name" value="HD_5"/>
    <property type="match status" value="1"/>
</dbReference>
<dbReference type="Pfam" id="PF01966">
    <property type="entry name" value="HD"/>
    <property type="match status" value="1"/>
</dbReference>
<dbReference type="OrthoDB" id="9769359at2"/>
<evidence type="ECO:0000313" key="3">
    <source>
        <dbReference type="EMBL" id="SKA81029.1"/>
    </source>
</evidence>
<reference evidence="3 4" key="1">
    <citation type="submission" date="2017-02" db="EMBL/GenBank/DDBJ databases">
        <authorList>
            <person name="Peterson S.W."/>
        </authorList>
    </citation>
    <scope>NUCLEOTIDE SEQUENCE [LARGE SCALE GENOMIC DNA]</scope>
    <source>
        <strain evidence="3 4">DSM 16080</strain>
    </source>
</reference>
<dbReference type="Gene3D" id="1.10.3210.10">
    <property type="entry name" value="Hypothetical protein af1432"/>
    <property type="match status" value="2"/>
</dbReference>
<accession>A0A1T4WUV0</accession>
<dbReference type="AlphaFoldDB" id="A0A1T4WUV0"/>
<dbReference type="SMART" id="SM00471">
    <property type="entry name" value="HDc"/>
    <property type="match status" value="2"/>
</dbReference>
<dbReference type="STRING" id="1121449.SAMN02745704_01431"/>
<dbReference type="EMBL" id="FUYC01000004">
    <property type="protein sequence ID" value="SKA81029.1"/>
    <property type="molecule type" value="Genomic_DNA"/>
</dbReference>
<dbReference type="InterPro" id="IPR006674">
    <property type="entry name" value="HD_domain"/>
</dbReference>
<dbReference type="SUPFAM" id="SSF109604">
    <property type="entry name" value="HD-domain/PDEase-like"/>
    <property type="match status" value="2"/>
</dbReference>
<evidence type="ECO:0000259" key="2">
    <source>
        <dbReference type="PROSITE" id="PS51832"/>
    </source>
</evidence>
<evidence type="ECO:0000259" key="1">
    <source>
        <dbReference type="PROSITE" id="PS51831"/>
    </source>
</evidence>
<protein>
    <submittedName>
        <fullName evidence="3">HD domain-containing protein</fullName>
    </submittedName>
</protein>
<dbReference type="Proteomes" id="UP000190027">
    <property type="component" value="Unassembled WGS sequence"/>
</dbReference>
<dbReference type="CDD" id="cd00077">
    <property type="entry name" value="HDc"/>
    <property type="match status" value="2"/>
</dbReference>
<feature type="domain" description="HD-GYP" evidence="2">
    <location>
        <begin position="206"/>
        <end position="401"/>
    </location>
</feature>
<dbReference type="PANTHER" id="PTHR45228">
    <property type="entry name" value="CYCLIC DI-GMP PHOSPHODIESTERASE TM_0186-RELATED"/>
    <property type="match status" value="1"/>
</dbReference>
<evidence type="ECO:0000313" key="4">
    <source>
        <dbReference type="Proteomes" id="UP000190027"/>
    </source>
</evidence>